<evidence type="ECO:0000313" key="2">
    <source>
        <dbReference type="EMBL" id="AMB17238.1"/>
    </source>
</evidence>
<dbReference type="InterPro" id="IPR036116">
    <property type="entry name" value="FN3_sf"/>
</dbReference>
<reference evidence="2 3" key="1">
    <citation type="submission" date="2015-08" db="EMBL/GenBank/DDBJ databases">
        <authorList>
            <person name="Adams C.A."/>
            <person name="Ardeshna N.S."/>
            <person name="Badithe A.V."/>
            <person name="Badrani J.H."/>
            <person name="Birkholz E.A."/>
            <person name="Butler M."/>
            <person name="Chu A."/>
            <person name="Farmer C.N."/>
            <person name="Frischer G.M."/>
            <person name="Hsieh L.Y."/>
            <person name="Jackson K.B."/>
            <person name="Kagy D.N."/>
            <person name="Kendall J.C."/>
            <person name="Lin C.Y."/>
            <person name="Morgan M.N."/>
            <person name="Nachnani R."/>
            <person name="Nadeau S.M."/>
            <person name="Parikh M."/>
            <person name="Perez M.V."/>
            <person name="Peters C.E."/>
            <person name="Pogliano J."/>
            <person name="Popescu N.I."/>
            <person name="Shiao R."/>
            <person name="Song C.L."/>
            <person name="Ting J.M."/>
            <person name="Udani D.R."/>
            <person name="Waller L.B."/>
            <person name="Wang A.Y."/>
            <person name="Wu C.E."/>
            <person name="Yang A.B."/>
            <person name="Yao J."/>
            <person name="Zhang B.H."/>
            <person name="Anders K.R."/>
            <person name="Bradley K.W."/>
            <person name="Asai D.J."/>
            <person name="Bowman C.A."/>
            <person name="Russell D.A."/>
            <person name="Pope W.H."/>
            <person name="Jacobs-Sera D."/>
            <person name="Hendrix R.W."/>
            <person name="Hatfull G.F."/>
        </authorList>
    </citation>
    <scope>NUCLEOTIDE SEQUENCE [LARGE SCALE GENOMIC DNA]</scope>
</reference>
<dbReference type="PROSITE" id="PS50853">
    <property type="entry name" value="FN3"/>
    <property type="match status" value="1"/>
</dbReference>
<gene>
    <name evidence="2" type="ORF">SEA_WEISS13_24</name>
</gene>
<dbReference type="Gene3D" id="2.60.40.10">
    <property type="entry name" value="Immunoglobulins"/>
    <property type="match status" value="1"/>
</dbReference>
<dbReference type="InterPro" id="IPR013783">
    <property type="entry name" value="Ig-like_fold"/>
</dbReference>
<name>A0A0Y0A715_9CAUD</name>
<proteinExistence type="predicted"/>
<evidence type="ECO:0000313" key="3">
    <source>
        <dbReference type="Proteomes" id="UP000224265"/>
    </source>
</evidence>
<accession>A0A0Y0A715</accession>
<dbReference type="Proteomes" id="UP000224265">
    <property type="component" value="Segment"/>
</dbReference>
<dbReference type="EMBL" id="KT591076">
    <property type="protein sequence ID" value="AMB17238.1"/>
    <property type="molecule type" value="Genomic_DNA"/>
</dbReference>
<dbReference type="InterPro" id="IPR003961">
    <property type="entry name" value="FN3_dom"/>
</dbReference>
<sequence length="285" mass="30241">MTSALATQAKYPFGLRDVKLYPFMDSEGTQLAEEGFDLPAAQTFSFADSEDFTDLRGDDVLLASHGNGAQVNWTIEAGGISLQAWAILTGGQIIEEGVAPNRTITLRKCSDDARPYFQVRGLAMNDNGGDTVGIVYRAKCNGDVSGTFGDGQFFVTSADGIGLPIPGTKLLYDFVQHESQTFLSLESEALPILPPKNVVVVVLSPTSAKAVWEPVTGYTKYAYQLSTDDGSTWSTAVEVEDNEATITVTADTDYLIRVAGKVGVEVGHYGTPTAFTTPAEAGGGG</sequence>
<dbReference type="CDD" id="cd00063">
    <property type="entry name" value="FN3"/>
    <property type="match status" value="1"/>
</dbReference>
<organism evidence="2 3">
    <name type="scientific">Mycobacterium phage Weiss13</name>
    <dbReference type="NCBI Taxonomy" id="1784843"/>
    <lineage>
        <taxon>Viruses</taxon>
        <taxon>Duplodnaviria</taxon>
        <taxon>Heunggongvirae</taxon>
        <taxon>Uroviricota</taxon>
        <taxon>Caudoviricetes</taxon>
        <taxon>Papyrusvirus</taxon>
        <taxon>Papyrusvirus send513</taxon>
    </lineage>
</organism>
<protein>
    <recommendedName>
        <fullName evidence="1">Fibronectin type-III domain-containing protein</fullName>
    </recommendedName>
</protein>
<evidence type="ECO:0000259" key="1">
    <source>
        <dbReference type="PROSITE" id="PS50853"/>
    </source>
</evidence>
<dbReference type="SUPFAM" id="SSF49265">
    <property type="entry name" value="Fibronectin type III"/>
    <property type="match status" value="1"/>
</dbReference>
<feature type="domain" description="Fibronectin type-III" evidence="1">
    <location>
        <begin position="194"/>
        <end position="280"/>
    </location>
</feature>